<sequence length="1144" mass="127703">MWIEGFTPFPTKTASSAPAPSPAPTSRLPNLPRPRSNGAEGPGRAGDGVSRDAAEGGEVTENVTLGQMRAQAAGLARARSQRFDFRYDDTDTLMNELNEFYPYIEMAYVQQNATRFEGSFSGKWTTATLRKRREYVETQLEYLESPVTETRRAAQGRLLYLLQGCFAETESSEDQLHWIIENAKLIRSVDGVATLVLGLRDAARRYNASDVLEKAQPSAPAHERSGSSNLQPAPFDPFDTHSAELMDVLAMLYFLVEVSRSDDAFGDELMAVEPPLPIVLINMVAGLKDRSVPKGYPVKKVLLLLWKTLLACLGGMREAAKTKALSRELAGLGPEKKDFTKATPMDIALWRRDTSTKYPTFAPAPSVPDGIPVSTEVLAESIKPMPPKPNYHSTEYHSGDLTGSSSSPFSTIPTQSLPQPGTPAPTPPQSPQQRPKKLQFQTDPSRPFVFPYSQPTNGPPASLVPYAIDEADKLYHDHVFVSLALYQLWESREDYLREERGLGQRGLIGFSSLRIDDEQDEAAEEAMRRDWRYEEEELRAQAKGDTEGVRLAREKRAAARRLYRVEVIYRSMLPIMQNAVIVLLKLLLATVTSTSGPPHPMQQQHNQGVAPALASPTQDVPPVEDRPPPTREEIDIARHREITSKAVSAIILILLKWFKASHILKYHHLTQLLLDSNCLVLVLKIFGLQEISQMVQTKNEMKGCSFFEYCRGLSMPEDELNNRSESPTDPPTPPVEEEEDGTEVEIITDYSWRNFFSAINLVKVLQKITKHRIHRILLMCQYKSSTILKRVLRVNQPMLQLQVLKLIKSQMPYCGRKWRSTNMKVITSIYLNCRPELRNDWLVGVEADLEAEDAVAGKPQELALRTLVAFYNKQHYAAHFAAAQMGPDHRRGDSQSALVFDEPGLVPAARRRSRLDSVSSDAGLFPLSRSASDLALMPYNPDGMIEFWMHEYEDVLREVFGEGTTAEADEDWDEYGDGAAMPPPSGAPGPAERDDAAWVRLGELMRARGGQDDDTISDSESVVTVGELGDEAQLEAAAEGREMFNAMHERQRRKSKGDENTWEHMSPDTLKLLPRSPTDRRRSSSGGSPLRPVMGLGPLLGDDFGDVFEDDAEMPGPMPIDTGTRDELEREYGAVDEVEYAYGE</sequence>
<feature type="compositionally biased region" description="Low complexity" evidence="1">
    <location>
        <begin position="7"/>
        <end position="18"/>
    </location>
</feature>
<feature type="region of interest" description="Disordered" evidence="1">
    <location>
        <begin position="213"/>
        <end position="233"/>
    </location>
</feature>
<proteinExistence type="predicted"/>
<dbReference type="SMART" id="SM01293">
    <property type="entry name" value="DUF3402"/>
    <property type="match status" value="1"/>
</dbReference>
<organism evidence="4 5">
    <name type="scientific">Vanrija pseudolonga</name>
    <dbReference type="NCBI Taxonomy" id="143232"/>
    <lineage>
        <taxon>Eukaryota</taxon>
        <taxon>Fungi</taxon>
        <taxon>Dikarya</taxon>
        <taxon>Basidiomycota</taxon>
        <taxon>Agaricomycotina</taxon>
        <taxon>Tremellomycetes</taxon>
        <taxon>Trichosporonales</taxon>
        <taxon>Trichosporonaceae</taxon>
        <taxon>Vanrija</taxon>
    </lineage>
</organism>
<evidence type="ECO:0000313" key="4">
    <source>
        <dbReference type="EMBL" id="WOO85623.1"/>
    </source>
</evidence>
<dbReference type="GO" id="GO:0007010">
    <property type="term" value="P:cytoskeleton organization"/>
    <property type="evidence" value="ECO:0007669"/>
    <property type="project" value="TreeGrafter"/>
</dbReference>
<feature type="compositionally biased region" description="Basic and acidic residues" evidence="1">
    <location>
        <begin position="1056"/>
        <end position="1066"/>
    </location>
</feature>
<reference evidence="4" key="1">
    <citation type="submission" date="2023-10" db="EMBL/GenBank/DDBJ databases">
        <authorList>
            <person name="Noh H."/>
        </authorList>
    </citation>
    <scope>NUCLEOTIDE SEQUENCE</scope>
    <source>
        <strain evidence="4">DUCC4014</strain>
    </source>
</reference>
<dbReference type="AlphaFoldDB" id="A0AAF0YFB9"/>
<dbReference type="InterPro" id="IPR012486">
    <property type="entry name" value="Far11/STRP_N"/>
</dbReference>
<evidence type="ECO:0000313" key="5">
    <source>
        <dbReference type="Proteomes" id="UP000827549"/>
    </source>
</evidence>
<dbReference type="GeneID" id="87812286"/>
<dbReference type="RefSeq" id="XP_062631649.1">
    <property type="nucleotide sequence ID" value="XM_062775665.1"/>
</dbReference>
<evidence type="ECO:0000259" key="3">
    <source>
        <dbReference type="SMART" id="SM01293"/>
    </source>
</evidence>
<keyword evidence="5" id="KW-1185">Reference proteome</keyword>
<accession>A0AAF0YFB9</accession>
<name>A0AAF0YFB9_9TREE</name>
<feature type="compositionally biased region" description="Low complexity" evidence="1">
    <location>
        <begin position="1084"/>
        <end position="1102"/>
    </location>
</feature>
<feature type="region of interest" description="Disordered" evidence="1">
    <location>
        <begin position="972"/>
        <end position="992"/>
    </location>
</feature>
<gene>
    <name evidence="4" type="primary">strip1</name>
    <name evidence="4" type="ORF">LOC62_07G009123</name>
</gene>
<feature type="compositionally biased region" description="Polar residues" evidence="1">
    <location>
        <begin position="596"/>
        <end position="607"/>
    </location>
</feature>
<dbReference type="SMART" id="SM01292">
    <property type="entry name" value="N1221"/>
    <property type="match status" value="1"/>
</dbReference>
<dbReference type="InterPro" id="IPR040185">
    <property type="entry name" value="Far11/STRP"/>
</dbReference>
<feature type="compositionally biased region" description="Acidic residues" evidence="1">
    <location>
        <begin position="1103"/>
        <end position="1113"/>
    </location>
</feature>
<feature type="domain" description="Far11/STRP N-terminal" evidence="2">
    <location>
        <begin position="80"/>
        <end position="470"/>
    </location>
</feature>
<feature type="compositionally biased region" description="Polar residues" evidence="1">
    <location>
        <begin position="401"/>
        <end position="415"/>
    </location>
</feature>
<dbReference type="Pfam" id="PF11882">
    <property type="entry name" value="DUF3402"/>
    <property type="match status" value="1"/>
</dbReference>
<feature type="region of interest" description="Disordered" evidence="1">
    <location>
        <begin position="596"/>
        <end position="630"/>
    </location>
</feature>
<protein>
    <submittedName>
        <fullName evidence="4">Striatin-interacting protein 1</fullName>
    </submittedName>
</protein>
<dbReference type="PANTHER" id="PTHR13239">
    <property type="entry name" value="PROTEIN REQUIRED FOR HYPHAL ANASTOMOSIS HAM-2"/>
    <property type="match status" value="1"/>
</dbReference>
<dbReference type="Proteomes" id="UP000827549">
    <property type="component" value="Chromosome 7"/>
</dbReference>
<dbReference type="GO" id="GO:0005829">
    <property type="term" value="C:cytosol"/>
    <property type="evidence" value="ECO:0007669"/>
    <property type="project" value="TreeGrafter"/>
</dbReference>
<feature type="region of interest" description="Disordered" evidence="1">
    <location>
        <begin position="1047"/>
        <end position="1125"/>
    </location>
</feature>
<dbReference type="InterPro" id="IPR021819">
    <property type="entry name" value="Far11/STRP_C"/>
</dbReference>
<evidence type="ECO:0000259" key="2">
    <source>
        <dbReference type="SMART" id="SM01292"/>
    </source>
</evidence>
<evidence type="ECO:0000256" key="1">
    <source>
        <dbReference type="SAM" id="MobiDB-lite"/>
    </source>
</evidence>
<dbReference type="PANTHER" id="PTHR13239:SF4">
    <property type="entry name" value="AT25231P"/>
    <property type="match status" value="1"/>
</dbReference>
<feature type="region of interest" description="Disordered" evidence="1">
    <location>
        <begin position="382"/>
        <end position="456"/>
    </location>
</feature>
<dbReference type="EMBL" id="CP086720">
    <property type="protein sequence ID" value="WOO85623.1"/>
    <property type="molecule type" value="Genomic_DNA"/>
</dbReference>
<feature type="domain" description="Far11/STRP C-terminal" evidence="3">
    <location>
        <begin position="465"/>
        <end position="952"/>
    </location>
</feature>
<feature type="region of interest" description="Disordered" evidence="1">
    <location>
        <begin position="718"/>
        <end position="740"/>
    </location>
</feature>
<dbReference type="Pfam" id="PF07923">
    <property type="entry name" value="N1221"/>
    <property type="match status" value="1"/>
</dbReference>
<feature type="region of interest" description="Disordered" evidence="1">
    <location>
        <begin position="1"/>
        <end position="52"/>
    </location>
</feature>
<feature type="compositionally biased region" description="Pro residues" evidence="1">
    <location>
        <begin position="420"/>
        <end position="430"/>
    </location>
</feature>